<dbReference type="EMBL" id="AGBW02002582">
    <property type="protein sequence ID" value="OWR55634.1"/>
    <property type="molecule type" value="Genomic_DNA"/>
</dbReference>
<dbReference type="InParanoid" id="A0A212FPG4"/>
<dbReference type="GO" id="GO:0006508">
    <property type="term" value="P:proteolysis"/>
    <property type="evidence" value="ECO:0007669"/>
    <property type="project" value="InterPro"/>
</dbReference>
<dbReference type="InterPro" id="IPR043504">
    <property type="entry name" value="Peptidase_S1_PA_chymotrypsin"/>
</dbReference>
<reference evidence="2 3" key="1">
    <citation type="journal article" date="2011" name="Cell">
        <title>The monarch butterfly genome yields insights into long-distance migration.</title>
        <authorList>
            <person name="Zhan S."/>
            <person name="Merlin C."/>
            <person name="Boore J.L."/>
            <person name="Reppert S.M."/>
        </authorList>
    </citation>
    <scope>NUCLEOTIDE SEQUENCE [LARGE SCALE GENOMIC DNA]</scope>
    <source>
        <strain evidence="2">F-2</strain>
    </source>
</reference>
<dbReference type="PROSITE" id="PS00134">
    <property type="entry name" value="TRYPSIN_HIS"/>
    <property type="match status" value="1"/>
</dbReference>
<organism evidence="2 3">
    <name type="scientific">Danaus plexippus plexippus</name>
    <dbReference type="NCBI Taxonomy" id="278856"/>
    <lineage>
        <taxon>Eukaryota</taxon>
        <taxon>Metazoa</taxon>
        <taxon>Ecdysozoa</taxon>
        <taxon>Arthropoda</taxon>
        <taxon>Hexapoda</taxon>
        <taxon>Insecta</taxon>
        <taxon>Pterygota</taxon>
        <taxon>Neoptera</taxon>
        <taxon>Endopterygota</taxon>
        <taxon>Lepidoptera</taxon>
        <taxon>Glossata</taxon>
        <taxon>Ditrysia</taxon>
        <taxon>Papilionoidea</taxon>
        <taxon>Nymphalidae</taxon>
        <taxon>Danainae</taxon>
        <taxon>Danaini</taxon>
        <taxon>Danaina</taxon>
        <taxon>Danaus</taxon>
        <taxon>Danaus</taxon>
    </lineage>
</organism>
<dbReference type="Pfam" id="PF00089">
    <property type="entry name" value="Trypsin"/>
    <property type="match status" value="1"/>
</dbReference>
<dbReference type="InterPro" id="IPR009003">
    <property type="entry name" value="Peptidase_S1_PA"/>
</dbReference>
<keyword evidence="3" id="KW-1185">Reference proteome</keyword>
<feature type="domain" description="Peptidase S1" evidence="1">
    <location>
        <begin position="112"/>
        <end position="149"/>
    </location>
</feature>
<evidence type="ECO:0000313" key="2">
    <source>
        <dbReference type="EMBL" id="OWR55634.1"/>
    </source>
</evidence>
<dbReference type="SUPFAM" id="SSF50494">
    <property type="entry name" value="Trypsin-like serine proteases"/>
    <property type="match status" value="1"/>
</dbReference>
<comment type="caution">
    <text evidence="2">The sequence shown here is derived from an EMBL/GenBank/DDBJ whole genome shotgun (WGS) entry which is preliminary data.</text>
</comment>
<dbReference type="AlphaFoldDB" id="A0A212FPG4"/>
<dbReference type="Proteomes" id="UP000007151">
    <property type="component" value="Unassembled WGS sequence"/>
</dbReference>
<sequence>MRQKQKMFNYIIIYFILYNVSPGDLNKYDLIIIPILKDEGINENRKPRAFHRDYRTNYDRLDIGDYEEATEALDVDSFGDTSSTLDVSGLTGSGPQRLGLDYPLGNYEEDKIVGGFEVDINLYPYHVAYGTNCGGAIIDRKWIITAGHCG</sequence>
<evidence type="ECO:0000259" key="1">
    <source>
        <dbReference type="Pfam" id="PF00089"/>
    </source>
</evidence>
<name>A0A212FPG4_DANPL</name>
<dbReference type="KEGG" id="dpl:KGM_208089"/>
<dbReference type="GO" id="GO:0004252">
    <property type="term" value="F:serine-type endopeptidase activity"/>
    <property type="evidence" value="ECO:0007669"/>
    <property type="project" value="InterPro"/>
</dbReference>
<gene>
    <name evidence="2" type="ORF">KGM_208089</name>
</gene>
<dbReference type="InterPro" id="IPR018114">
    <property type="entry name" value="TRYPSIN_HIS"/>
</dbReference>
<dbReference type="Gene3D" id="2.40.10.10">
    <property type="entry name" value="Trypsin-like serine proteases"/>
    <property type="match status" value="1"/>
</dbReference>
<protein>
    <submittedName>
        <fullName evidence="2">Seminal fluid protein HACP001</fullName>
    </submittedName>
</protein>
<dbReference type="InterPro" id="IPR001254">
    <property type="entry name" value="Trypsin_dom"/>
</dbReference>
<proteinExistence type="predicted"/>
<evidence type="ECO:0000313" key="3">
    <source>
        <dbReference type="Proteomes" id="UP000007151"/>
    </source>
</evidence>
<accession>A0A212FPG4</accession>